<dbReference type="Proteomes" id="UP000692954">
    <property type="component" value="Unassembled WGS sequence"/>
</dbReference>
<sequence>MIKNVFFEQLFINDATVNIGNDCLKLQIDQRIDIIIAIDLGQSQRIRIIQKVGVRSNIKQYLRRIQQIIMMQ</sequence>
<gene>
    <name evidence="1" type="ORF">PSON_ATCC_30995.1.T0040290</name>
</gene>
<proteinExistence type="predicted"/>
<keyword evidence="2" id="KW-1185">Reference proteome</keyword>
<dbReference type="EMBL" id="CAJJDN010000004">
    <property type="protein sequence ID" value="CAD8049738.1"/>
    <property type="molecule type" value="Genomic_DNA"/>
</dbReference>
<comment type="caution">
    <text evidence="1">The sequence shown here is derived from an EMBL/GenBank/DDBJ whole genome shotgun (WGS) entry which is preliminary data.</text>
</comment>
<evidence type="ECO:0000313" key="1">
    <source>
        <dbReference type="EMBL" id="CAD8049738.1"/>
    </source>
</evidence>
<dbReference type="AlphaFoldDB" id="A0A8S1K2X4"/>
<name>A0A8S1K2X4_9CILI</name>
<accession>A0A8S1K2X4</accession>
<organism evidence="1 2">
    <name type="scientific">Paramecium sonneborni</name>
    <dbReference type="NCBI Taxonomy" id="65129"/>
    <lineage>
        <taxon>Eukaryota</taxon>
        <taxon>Sar</taxon>
        <taxon>Alveolata</taxon>
        <taxon>Ciliophora</taxon>
        <taxon>Intramacronucleata</taxon>
        <taxon>Oligohymenophorea</taxon>
        <taxon>Peniculida</taxon>
        <taxon>Parameciidae</taxon>
        <taxon>Paramecium</taxon>
    </lineage>
</organism>
<evidence type="ECO:0000313" key="2">
    <source>
        <dbReference type="Proteomes" id="UP000692954"/>
    </source>
</evidence>
<protein>
    <submittedName>
        <fullName evidence="1">Uncharacterized protein</fullName>
    </submittedName>
</protein>
<reference evidence="1" key="1">
    <citation type="submission" date="2021-01" db="EMBL/GenBank/DDBJ databases">
        <authorList>
            <consortium name="Genoscope - CEA"/>
            <person name="William W."/>
        </authorList>
    </citation>
    <scope>NUCLEOTIDE SEQUENCE</scope>
</reference>